<dbReference type="InterPro" id="IPR035315">
    <property type="entry name" value="DUF5372"/>
</dbReference>
<dbReference type="Proteomes" id="UP001595912">
    <property type="component" value="Unassembled WGS sequence"/>
</dbReference>
<sequence>THPFHPFVGQELLVLFTARMRGVLVFVCEVDGGKRRISLPQSWTDRGPEVLPGRLAVEGLTAARQLIDAMASRVRDADRDEA</sequence>
<reference evidence="2" key="1">
    <citation type="journal article" date="2019" name="Int. J. Syst. Evol. Microbiol.">
        <title>The Global Catalogue of Microorganisms (GCM) 10K type strain sequencing project: providing services to taxonomists for standard genome sequencing and annotation.</title>
        <authorList>
            <consortium name="The Broad Institute Genomics Platform"/>
            <consortium name="The Broad Institute Genome Sequencing Center for Infectious Disease"/>
            <person name="Wu L."/>
            <person name="Ma J."/>
        </authorList>
    </citation>
    <scope>NUCLEOTIDE SEQUENCE [LARGE SCALE GENOMIC DNA]</scope>
    <source>
        <strain evidence="2">CGMCC 4.7152</strain>
    </source>
</reference>
<comment type="caution">
    <text evidence="1">The sequence shown here is derived from an EMBL/GenBank/DDBJ whole genome shotgun (WGS) entry which is preliminary data.</text>
</comment>
<gene>
    <name evidence="1" type="ORF">ACFPIJ_64415</name>
</gene>
<accession>A0ABV9WKV0</accession>
<evidence type="ECO:0000313" key="2">
    <source>
        <dbReference type="Proteomes" id="UP001595912"/>
    </source>
</evidence>
<feature type="non-terminal residue" evidence="1">
    <location>
        <position position="1"/>
    </location>
</feature>
<evidence type="ECO:0000313" key="1">
    <source>
        <dbReference type="EMBL" id="MFC5008750.1"/>
    </source>
</evidence>
<organism evidence="1 2">
    <name type="scientific">Dactylosporangium cerinum</name>
    <dbReference type="NCBI Taxonomy" id="1434730"/>
    <lineage>
        <taxon>Bacteria</taxon>
        <taxon>Bacillati</taxon>
        <taxon>Actinomycetota</taxon>
        <taxon>Actinomycetes</taxon>
        <taxon>Micromonosporales</taxon>
        <taxon>Micromonosporaceae</taxon>
        <taxon>Dactylosporangium</taxon>
    </lineage>
</organism>
<keyword evidence="2" id="KW-1185">Reference proteome</keyword>
<proteinExistence type="predicted"/>
<dbReference type="Pfam" id="PF17342">
    <property type="entry name" value="DUF5372"/>
    <property type="match status" value="1"/>
</dbReference>
<protein>
    <submittedName>
        <fullName evidence="1">DUF5372 family protein</fullName>
    </submittedName>
</protein>
<name>A0ABV9WKV0_9ACTN</name>
<dbReference type="EMBL" id="JBHSIU010000146">
    <property type="protein sequence ID" value="MFC5008750.1"/>
    <property type="molecule type" value="Genomic_DNA"/>
</dbReference>
<dbReference type="RefSeq" id="WP_380129453.1">
    <property type="nucleotide sequence ID" value="NZ_JBHSIU010000146.1"/>
</dbReference>